<feature type="transmembrane region" description="Helical" evidence="1">
    <location>
        <begin position="355"/>
        <end position="377"/>
    </location>
</feature>
<feature type="transmembrane region" description="Helical" evidence="1">
    <location>
        <begin position="234"/>
        <end position="254"/>
    </location>
</feature>
<evidence type="ECO:0000313" key="2">
    <source>
        <dbReference type="EMBL" id="NEA85991.1"/>
    </source>
</evidence>
<protein>
    <recommendedName>
        <fullName evidence="3">DUF2157 domain-containing protein</fullName>
    </recommendedName>
</protein>
<feature type="transmembrane region" description="Helical" evidence="1">
    <location>
        <begin position="299"/>
        <end position="319"/>
    </location>
</feature>
<keyword evidence="1" id="KW-0472">Membrane</keyword>
<gene>
    <name evidence="2" type="ORF">G3I53_08025</name>
</gene>
<accession>A0A6G3QRI4</accession>
<dbReference type="AlphaFoldDB" id="A0A6G3QRI4"/>
<feature type="transmembrane region" description="Helical" evidence="1">
    <location>
        <begin position="120"/>
        <end position="142"/>
    </location>
</feature>
<dbReference type="EMBL" id="JAAGMD010000225">
    <property type="protein sequence ID" value="NEA85991.1"/>
    <property type="molecule type" value="Genomic_DNA"/>
</dbReference>
<dbReference type="RefSeq" id="WP_164438169.1">
    <property type="nucleotide sequence ID" value="NZ_JAAGMD010000225.1"/>
</dbReference>
<sequence length="469" mass="49797">MNPGDRARPPRGGDTVADLLTTLEPDLPAAADELQIATLLERRGLTDEEATARYGRDVFALSRELFRRLPPRPVQEPPPGTTTPRSRAARLLSHGPLYAVPSLVYPAVLVALGGPALVRGMLLATSLGWVWGMGTSVAAYRLLGQGRPRAAARLWRRLTLLGLGVAVADAALLATTGDGGAGLVAFVVAQVGYQLASGTMLFYGLEWRLALIALPAAGLGVTYILLGFDPNRAAPALLAGAVTSALALGAAWWATRARGGTARPNRPDTVRPTLIGTLPCVVYAMLSALFLMFNSARFITAPLDLAITVAPLVLGMGVLEWRSHRFHDQAVTLLRRTSATAEFRRRAWLLLLRELGVSMLVLAVLGALLLGVLAAAGVLTPRAVLLLGAYLLLGGAYFAGYILVNHGEFRWILTVVGVVAVLDIAATLSLSSRFAPYGEVPVFLAGCLTLLVLFLTALRQNIGRVAPYR</sequence>
<feature type="transmembrane region" description="Helical" evidence="1">
    <location>
        <begin position="180"/>
        <end position="202"/>
    </location>
</feature>
<evidence type="ECO:0000256" key="1">
    <source>
        <dbReference type="SAM" id="Phobius"/>
    </source>
</evidence>
<proteinExistence type="predicted"/>
<keyword evidence="1" id="KW-0812">Transmembrane</keyword>
<reference evidence="2" key="1">
    <citation type="submission" date="2020-01" db="EMBL/GenBank/DDBJ databases">
        <title>Insect and environment-associated Actinomycetes.</title>
        <authorList>
            <person name="Currrie C."/>
            <person name="Chevrette M."/>
            <person name="Carlson C."/>
            <person name="Stubbendieck R."/>
            <person name="Wendt-Pienkowski E."/>
        </authorList>
    </citation>
    <scope>NUCLEOTIDE SEQUENCE</scope>
    <source>
        <strain evidence="2">SID14436</strain>
    </source>
</reference>
<feature type="transmembrane region" description="Helical" evidence="1">
    <location>
        <begin position="209"/>
        <end position="228"/>
    </location>
</feature>
<feature type="transmembrane region" description="Helical" evidence="1">
    <location>
        <begin position="154"/>
        <end position="174"/>
    </location>
</feature>
<feature type="transmembrane region" description="Helical" evidence="1">
    <location>
        <begin position="383"/>
        <end position="404"/>
    </location>
</feature>
<keyword evidence="1" id="KW-1133">Transmembrane helix</keyword>
<feature type="transmembrane region" description="Helical" evidence="1">
    <location>
        <begin position="411"/>
        <end position="430"/>
    </location>
</feature>
<feature type="transmembrane region" description="Helical" evidence="1">
    <location>
        <begin position="274"/>
        <end position="293"/>
    </location>
</feature>
<name>A0A6G3QRI4_9ACTN</name>
<comment type="caution">
    <text evidence="2">The sequence shown here is derived from an EMBL/GenBank/DDBJ whole genome shotgun (WGS) entry which is preliminary data.</text>
</comment>
<evidence type="ECO:0008006" key="3">
    <source>
        <dbReference type="Google" id="ProtNLM"/>
    </source>
</evidence>
<feature type="transmembrane region" description="Helical" evidence="1">
    <location>
        <begin position="95"/>
        <end position="114"/>
    </location>
</feature>
<feature type="transmembrane region" description="Helical" evidence="1">
    <location>
        <begin position="442"/>
        <end position="459"/>
    </location>
</feature>
<organism evidence="2">
    <name type="scientific">Streptomyces sp. SID14436</name>
    <dbReference type="NCBI Taxonomy" id="2706070"/>
    <lineage>
        <taxon>Bacteria</taxon>
        <taxon>Bacillati</taxon>
        <taxon>Actinomycetota</taxon>
        <taxon>Actinomycetes</taxon>
        <taxon>Kitasatosporales</taxon>
        <taxon>Streptomycetaceae</taxon>
        <taxon>Streptomyces</taxon>
    </lineage>
</organism>